<dbReference type="Gene3D" id="2.30.110.10">
    <property type="entry name" value="Electron Transport, Fmn-binding Protein, Chain A"/>
    <property type="match status" value="1"/>
</dbReference>
<evidence type="ECO:0008006" key="3">
    <source>
        <dbReference type="Google" id="ProtNLM"/>
    </source>
</evidence>
<gene>
    <name evidence="1" type="ORF">NEF87_000766</name>
</gene>
<keyword evidence="2" id="KW-1185">Reference proteome</keyword>
<dbReference type="InterPro" id="IPR012349">
    <property type="entry name" value="Split_barrel_FMN-bd"/>
</dbReference>
<dbReference type="SUPFAM" id="SSF50475">
    <property type="entry name" value="FMN-binding split barrel"/>
    <property type="match status" value="1"/>
</dbReference>
<organism evidence="1 2">
    <name type="scientific">Candidatus Lokiarchaeum ossiferum</name>
    <dbReference type="NCBI Taxonomy" id="2951803"/>
    <lineage>
        <taxon>Archaea</taxon>
        <taxon>Promethearchaeati</taxon>
        <taxon>Promethearchaeota</taxon>
        <taxon>Promethearchaeia</taxon>
        <taxon>Promethearchaeales</taxon>
        <taxon>Promethearchaeaceae</taxon>
        <taxon>Candidatus Lokiarchaeum</taxon>
    </lineage>
</organism>
<evidence type="ECO:0000313" key="1">
    <source>
        <dbReference type="EMBL" id="UYP44481.1"/>
    </source>
</evidence>
<dbReference type="EMBL" id="CP104013">
    <property type="protein sequence ID" value="UYP44481.1"/>
    <property type="molecule type" value="Genomic_DNA"/>
</dbReference>
<evidence type="ECO:0000313" key="2">
    <source>
        <dbReference type="Proteomes" id="UP001208689"/>
    </source>
</evidence>
<dbReference type="Gene3D" id="3.50.30.10">
    <property type="entry name" value="Phosphohistidine domain"/>
    <property type="match status" value="1"/>
</dbReference>
<sequence>MENTKNIKEKIANLYADQRFGVFATVWKNQSHQTLVCFQVSEDLSTIIFGTPKNSRKFVNSRVHEKVSFFVDSANNDPKDLSQAMTLSAVGRAFIGDLLPKEKLDSLIQRFLKKHPYLEKFITSPSTDLVIIEIDHYQVVEDFQTVIDWKPSPSEKPILYRQIKGNSVVKGLFRGKIATIASEKDLEQHLEDNAIFLQNEALIEQIIKYKFKGVICESDVSSKLLEEFCSNQKIPFVSNLNNLSQSIEDKDEITIDGYLGLIIIHKIR</sequence>
<protein>
    <recommendedName>
        <fullName evidence="3">Pyridoxamine 5'-phosphate oxidase putative domain-containing protein</fullName>
    </recommendedName>
</protein>
<reference evidence="1" key="1">
    <citation type="submission" date="2022-09" db="EMBL/GenBank/DDBJ databases">
        <title>Actin cytoskeleton and complex cell architecture in an #Asgard archaeon.</title>
        <authorList>
            <person name="Ponce Toledo R.I."/>
            <person name="Schleper C."/>
            <person name="Rodrigues Oliveira T."/>
            <person name="Wollweber F."/>
            <person name="Xu J."/>
            <person name="Rittmann S."/>
            <person name="Klingl A."/>
            <person name="Pilhofer M."/>
        </authorList>
    </citation>
    <scope>NUCLEOTIDE SEQUENCE</scope>
    <source>
        <strain evidence="1">B-35</strain>
    </source>
</reference>
<accession>A0ABY6HM38</accession>
<dbReference type="Proteomes" id="UP001208689">
    <property type="component" value="Chromosome"/>
</dbReference>
<name>A0ABY6HM38_9ARCH</name>
<proteinExistence type="predicted"/>